<organism evidence="2 3">
    <name type="scientific">Culex pipiens pipiens</name>
    <name type="common">Northern house mosquito</name>
    <dbReference type="NCBI Taxonomy" id="38569"/>
    <lineage>
        <taxon>Eukaryota</taxon>
        <taxon>Metazoa</taxon>
        <taxon>Ecdysozoa</taxon>
        <taxon>Arthropoda</taxon>
        <taxon>Hexapoda</taxon>
        <taxon>Insecta</taxon>
        <taxon>Pterygota</taxon>
        <taxon>Neoptera</taxon>
        <taxon>Endopterygota</taxon>
        <taxon>Diptera</taxon>
        <taxon>Nematocera</taxon>
        <taxon>Culicoidea</taxon>
        <taxon>Culicidae</taxon>
        <taxon>Culicinae</taxon>
        <taxon>Culicini</taxon>
        <taxon>Culex</taxon>
        <taxon>Culex</taxon>
    </lineage>
</organism>
<protein>
    <submittedName>
        <fullName evidence="2">Uncharacterized protein</fullName>
    </submittedName>
</protein>
<feature type="signal peptide" evidence="1">
    <location>
        <begin position="1"/>
        <end position="17"/>
    </location>
</feature>
<dbReference type="Proteomes" id="UP001562425">
    <property type="component" value="Unassembled WGS sequence"/>
</dbReference>
<name>A0ABD1CLR9_CULPP</name>
<proteinExistence type="predicted"/>
<accession>A0ABD1CLR9</accession>
<dbReference type="EMBL" id="JBEHCU010011036">
    <property type="protein sequence ID" value="KAL1377352.1"/>
    <property type="molecule type" value="Genomic_DNA"/>
</dbReference>
<sequence length="230" mass="26195">MIVTLLAVSFLPTAINGLCQLSDCSTPTSLHPSCPSEDFTKLEIYEPLEQTKPAVQDPHHLFNLIYDQSASNCTEVGLGPSEHDSRGFNYYLTVACRSSNYFGVHLGLEATLDQEAVTCFRPMNETTWMAKRCRIFVQERIRFNFELDRGLLMLEDLSERAVKNPYHLFNLINDPSERDCTELVLRPESPKNGEFRYYLTVLCRNRAVYVTMEAHYRSHVSSVPTSPCGL</sequence>
<evidence type="ECO:0000256" key="1">
    <source>
        <dbReference type="SAM" id="SignalP"/>
    </source>
</evidence>
<keyword evidence="1" id="KW-0732">Signal</keyword>
<evidence type="ECO:0000313" key="2">
    <source>
        <dbReference type="EMBL" id="KAL1377352.1"/>
    </source>
</evidence>
<comment type="caution">
    <text evidence="2">The sequence shown here is derived from an EMBL/GenBank/DDBJ whole genome shotgun (WGS) entry which is preliminary data.</text>
</comment>
<feature type="chain" id="PRO_5044873753" evidence="1">
    <location>
        <begin position="18"/>
        <end position="230"/>
    </location>
</feature>
<keyword evidence="3" id="KW-1185">Reference proteome</keyword>
<gene>
    <name evidence="2" type="ORF">pipiens_001547</name>
</gene>
<reference evidence="2 3" key="1">
    <citation type="submission" date="2024-05" db="EMBL/GenBank/DDBJ databases">
        <title>Culex pipiens pipiens assembly and annotation.</title>
        <authorList>
            <person name="Alout H."/>
            <person name="Durand T."/>
        </authorList>
    </citation>
    <scope>NUCLEOTIDE SEQUENCE [LARGE SCALE GENOMIC DNA]</scope>
    <source>
        <strain evidence="2">HA-2024</strain>
        <tissue evidence="2">Whole body</tissue>
    </source>
</reference>
<dbReference type="AlphaFoldDB" id="A0ABD1CLR9"/>
<evidence type="ECO:0000313" key="3">
    <source>
        <dbReference type="Proteomes" id="UP001562425"/>
    </source>
</evidence>